<dbReference type="OrthoDB" id="1013052at2"/>
<dbReference type="RefSeq" id="WP_044222161.1">
    <property type="nucleotide sequence ID" value="NZ_JRYR02000001.1"/>
</dbReference>
<evidence type="ECO:0000313" key="1">
    <source>
        <dbReference type="EMBL" id="OHX65662.1"/>
    </source>
</evidence>
<accession>A0A1S1YXD1</accession>
<protein>
    <submittedName>
        <fullName evidence="1">Uncharacterized protein</fullName>
    </submittedName>
</protein>
<evidence type="ECO:0000313" key="2">
    <source>
        <dbReference type="Proteomes" id="UP000179797"/>
    </source>
</evidence>
<keyword evidence="2" id="KW-1185">Reference proteome</keyword>
<gene>
    <name evidence="1" type="ORF">NH26_04520</name>
</gene>
<name>A0A1S1YXD1_FLAPC</name>
<reference evidence="1 2" key="1">
    <citation type="journal article" date="2012" name="Int. J. Syst. Evol. Microbiol.">
        <title>Flammeovirga pacifica sp. nov., isolated from deep-sea sediment.</title>
        <authorList>
            <person name="Xu H."/>
            <person name="Fu Y."/>
            <person name="Yang N."/>
            <person name="Ding Z."/>
            <person name="Lai Q."/>
            <person name="Zeng R."/>
        </authorList>
    </citation>
    <scope>NUCLEOTIDE SEQUENCE [LARGE SCALE GENOMIC DNA]</scope>
    <source>
        <strain evidence="2">DSM 24597 / LMG 26175 / WPAGA1</strain>
    </source>
</reference>
<dbReference type="EMBL" id="JRYR02000001">
    <property type="protein sequence ID" value="OHX65662.1"/>
    <property type="molecule type" value="Genomic_DNA"/>
</dbReference>
<proteinExistence type="predicted"/>
<comment type="caution">
    <text evidence="1">The sequence shown here is derived from an EMBL/GenBank/DDBJ whole genome shotgun (WGS) entry which is preliminary data.</text>
</comment>
<sequence>MKNYFKSIFLGLFVLIGAFSCDPLKDIRDQIGNGVAPTIIDYELLEGDYELSCNPNVVRFGSFSDQNLPQDDTCGLAQIINQKFFGTDGDIMNATYKFYTGPIRGTVDTVSALKWKSEYNAWEISPVYTFTVTEDAHVHEYTLTDADYASQGESYPNFDSRGNTQEDVDQKIANILNSQTEFEIKEGDVVKVNYATYPANTYPSPRNYKASL</sequence>
<dbReference type="PROSITE" id="PS51257">
    <property type="entry name" value="PROKAR_LIPOPROTEIN"/>
    <property type="match status" value="1"/>
</dbReference>
<dbReference type="Proteomes" id="UP000179797">
    <property type="component" value="Unassembled WGS sequence"/>
</dbReference>
<dbReference type="AlphaFoldDB" id="A0A1S1YXD1"/>
<organism evidence="1 2">
    <name type="scientific">Flammeovirga pacifica</name>
    <dbReference type="NCBI Taxonomy" id="915059"/>
    <lineage>
        <taxon>Bacteria</taxon>
        <taxon>Pseudomonadati</taxon>
        <taxon>Bacteroidota</taxon>
        <taxon>Cytophagia</taxon>
        <taxon>Cytophagales</taxon>
        <taxon>Flammeovirgaceae</taxon>
        <taxon>Flammeovirga</taxon>
    </lineage>
</organism>